<reference evidence="1 2" key="2">
    <citation type="journal article" date="2015" name="Stand. Genomic Sci.">
        <title>Draft genome sequence of marine-derived Streptomyces sp. TP-A0598, a producer of anti-MRSA antibiotic lydicamycins.</title>
        <authorList>
            <person name="Komaki H."/>
            <person name="Ichikawa N."/>
            <person name="Hosoyama A."/>
            <person name="Fujita N."/>
            <person name="Igarashi Y."/>
        </authorList>
    </citation>
    <scope>NUCLEOTIDE SEQUENCE [LARGE SCALE GENOMIC DNA]</scope>
    <source>
        <strain evidence="1 2">NBRC 110027</strain>
    </source>
</reference>
<dbReference type="AlphaFoldDB" id="A0A0N7YMA6"/>
<dbReference type="Gene3D" id="1.10.45.10">
    <property type="entry name" value="Vanillyl-alcohol Oxidase, Chain A, domain 4"/>
    <property type="match status" value="1"/>
</dbReference>
<dbReference type="EMBL" id="BBNO01000007">
    <property type="protein sequence ID" value="GAO11075.1"/>
    <property type="molecule type" value="Genomic_DNA"/>
</dbReference>
<proteinExistence type="predicted"/>
<dbReference type="Proteomes" id="UP000048965">
    <property type="component" value="Unassembled WGS sequence"/>
</dbReference>
<evidence type="ECO:0000313" key="1">
    <source>
        <dbReference type="EMBL" id="GAO11075.1"/>
    </source>
</evidence>
<dbReference type="RefSeq" id="WP_042158809.1">
    <property type="nucleotide sequence ID" value="NZ_BBNO01000007.1"/>
</dbReference>
<organism evidence="1 2">
    <name type="scientific">Streptomyces lydicamycinicus</name>
    <dbReference type="NCBI Taxonomy" id="1546107"/>
    <lineage>
        <taxon>Bacteria</taxon>
        <taxon>Bacillati</taxon>
        <taxon>Actinomycetota</taxon>
        <taxon>Actinomycetes</taxon>
        <taxon>Kitasatosporales</taxon>
        <taxon>Streptomycetaceae</taxon>
        <taxon>Streptomyces</taxon>
    </lineage>
</organism>
<keyword evidence="2" id="KW-1185">Reference proteome</keyword>
<gene>
    <name evidence="1" type="ORF">TPA0598_07_07990</name>
</gene>
<dbReference type="OrthoDB" id="1489106at2"/>
<sequence>MRLARPTDPSDTLQLGVPYVTIRPSEGCEYWSVVVDDDLWDAGGAGCACTDGGPWTAPAVLTGAVPAAFDEWRTARKTSTPTIRHDPTRVFSNTFLDTLLP</sequence>
<reference evidence="2" key="1">
    <citation type="submission" date="2014-09" db="EMBL/GenBank/DDBJ databases">
        <title>Whole genome shotgun sequence of Streptomyces sp. NBRC 110027.</title>
        <authorList>
            <person name="Komaki H."/>
            <person name="Ichikawa N."/>
            <person name="Katano-Makiyama Y."/>
            <person name="Hosoyama A."/>
            <person name="Hashimoto M."/>
            <person name="Uohara A."/>
            <person name="Kitahashi Y."/>
            <person name="Ohji S."/>
            <person name="Kimura A."/>
            <person name="Yamazoe A."/>
            <person name="Igarashi Y."/>
            <person name="Fujita N."/>
        </authorList>
    </citation>
    <scope>NUCLEOTIDE SEQUENCE [LARGE SCALE GENOMIC DNA]</scope>
    <source>
        <strain evidence="2">NBRC 110027</strain>
    </source>
</reference>
<accession>A0A0N7YMA6</accession>
<evidence type="ECO:0000313" key="2">
    <source>
        <dbReference type="Proteomes" id="UP000048965"/>
    </source>
</evidence>
<protein>
    <submittedName>
        <fullName evidence="1">Uncharacterized protein</fullName>
    </submittedName>
</protein>
<name>A0A0N7YMA6_9ACTN</name>
<comment type="caution">
    <text evidence="1">The sequence shown here is derived from an EMBL/GenBank/DDBJ whole genome shotgun (WGS) entry which is preliminary data.</text>
</comment>
<dbReference type="InterPro" id="IPR016171">
    <property type="entry name" value="Vanillyl_alc_oxidase_C-sub2"/>
</dbReference>